<keyword evidence="2" id="KW-1185">Reference proteome</keyword>
<dbReference type="AlphaFoldDB" id="A0A255Z0X2"/>
<gene>
    <name evidence="1" type="ORF">CHU93_01945</name>
</gene>
<dbReference type="EMBL" id="NOXT01000061">
    <property type="protein sequence ID" value="OYQ35102.1"/>
    <property type="molecule type" value="Genomic_DNA"/>
</dbReference>
<organism evidence="1 2">
    <name type="scientific">Sandarakinorhabdus cyanobacteriorum</name>
    <dbReference type="NCBI Taxonomy" id="1981098"/>
    <lineage>
        <taxon>Bacteria</taxon>
        <taxon>Pseudomonadati</taxon>
        <taxon>Pseudomonadota</taxon>
        <taxon>Alphaproteobacteria</taxon>
        <taxon>Sphingomonadales</taxon>
        <taxon>Sphingosinicellaceae</taxon>
        <taxon>Sandarakinorhabdus</taxon>
    </lineage>
</organism>
<evidence type="ECO:0000313" key="1">
    <source>
        <dbReference type="EMBL" id="OYQ35102.1"/>
    </source>
</evidence>
<comment type="caution">
    <text evidence="1">The sequence shown here is derived from an EMBL/GenBank/DDBJ whole genome shotgun (WGS) entry which is preliminary data.</text>
</comment>
<sequence length="213" mass="22178">MSQPIVQPPVPLVADEGPGRTAVGTTWSPALLPRSVTVERRLTNRALATWQAAPPGETAAAMAPFFDHSLVVADPAGRAVIESVGGPVAARFGLVAGLPLLRDPGLGEELVAACELVALQPMPIPFEASVNDPIGAQILVRGLALPLPLGDDPAALVQVVLSWREVLSKSAARRLQAELAQAFASLGPAQATAEPFPTRSANIDVIKITKNCR</sequence>
<accession>A0A255Z0X2</accession>
<proteinExistence type="predicted"/>
<evidence type="ECO:0000313" key="2">
    <source>
        <dbReference type="Proteomes" id="UP000216991"/>
    </source>
</evidence>
<name>A0A255Z0X2_9SPHN</name>
<dbReference type="Proteomes" id="UP000216991">
    <property type="component" value="Unassembled WGS sequence"/>
</dbReference>
<reference evidence="1 2" key="1">
    <citation type="submission" date="2017-07" db="EMBL/GenBank/DDBJ databases">
        <title>Sandarakinorhabdus cyanobacteriorum sp. nov., a novel bacterium isolated from cyanobacterial aggregates in a eutrophic lake.</title>
        <authorList>
            <person name="Cai H."/>
        </authorList>
    </citation>
    <scope>NUCLEOTIDE SEQUENCE [LARGE SCALE GENOMIC DNA]</scope>
    <source>
        <strain evidence="1 2">TH057</strain>
    </source>
</reference>
<protein>
    <submittedName>
        <fullName evidence="1">Uncharacterized protein</fullName>
    </submittedName>
</protein>